<name>A0A7C3GU52_9BACT</name>
<dbReference type="InterPro" id="IPR016024">
    <property type="entry name" value="ARM-type_fold"/>
</dbReference>
<dbReference type="Proteomes" id="UP000886043">
    <property type="component" value="Unassembled WGS sequence"/>
</dbReference>
<protein>
    <recommendedName>
        <fullName evidence="2">PBS lyase</fullName>
    </recommendedName>
</protein>
<evidence type="ECO:0008006" key="2">
    <source>
        <dbReference type="Google" id="ProtNLM"/>
    </source>
</evidence>
<comment type="caution">
    <text evidence="1">The sequence shown here is derived from an EMBL/GenBank/DDBJ whole genome shotgun (WGS) entry which is preliminary data.</text>
</comment>
<dbReference type="AlphaFoldDB" id="A0A7C3GU52"/>
<evidence type="ECO:0000313" key="1">
    <source>
        <dbReference type="EMBL" id="HFC97384.1"/>
    </source>
</evidence>
<gene>
    <name evidence="1" type="ORF">ENJ40_02845</name>
</gene>
<sequence>MNRTPRCPFCGQPVAPPRNLGYQFADLDAGFCKCGAVYVSDVTGFNRGAAFAEALFLASGGRPELAWELLPEEDFREAVLEPYDQITHQLVPERHLEGRRVSGVLYFVKLSEDLKDLGEKGLEELRRIRQERKRPRAKPRKLRRPEAERLVAEKRFQELRDLCAVQPLNIRTLQKLLYHPDRDLRFRTIKYLGDIARDLAEELPEDIADLVKRLLYASADSAASAWGALETVGEIIRALPQRFGLYVRNLMAFLPYPEFRPAALFALWRIAEAHPELLRREGPLRLLSLLHDQDPRVRGLTLLILEALDLKEVAGEIAPLSEDKACFEIYRPEEDRFETLEIASLAERILTRWRRT</sequence>
<proteinExistence type="predicted"/>
<accession>A0A7C3GU52</accession>
<dbReference type="EMBL" id="DRMH01000029">
    <property type="protein sequence ID" value="HFC97384.1"/>
    <property type="molecule type" value="Genomic_DNA"/>
</dbReference>
<dbReference type="NCBIfam" id="NF045662">
    <property type="entry name" value="DVU0298_fam"/>
    <property type="match status" value="1"/>
</dbReference>
<dbReference type="Gene3D" id="1.25.10.10">
    <property type="entry name" value="Leucine-rich Repeat Variant"/>
    <property type="match status" value="1"/>
</dbReference>
<dbReference type="InterPro" id="IPR054701">
    <property type="entry name" value="DVU0298-like"/>
</dbReference>
<dbReference type="InterPro" id="IPR011989">
    <property type="entry name" value="ARM-like"/>
</dbReference>
<organism evidence="1">
    <name type="scientific">Thermosulfurimonas dismutans</name>
    <dbReference type="NCBI Taxonomy" id="999894"/>
    <lineage>
        <taxon>Bacteria</taxon>
        <taxon>Pseudomonadati</taxon>
        <taxon>Thermodesulfobacteriota</taxon>
        <taxon>Thermodesulfobacteria</taxon>
        <taxon>Thermodesulfobacteriales</taxon>
        <taxon>Thermodesulfobacteriaceae</taxon>
        <taxon>Thermosulfurimonas</taxon>
    </lineage>
</organism>
<reference evidence="1" key="1">
    <citation type="journal article" date="2020" name="mSystems">
        <title>Genome- and Community-Level Interaction Insights into Carbon Utilization and Element Cycling Functions of Hydrothermarchaeota in Hydrothermal Sediment.</title>
        <authorList>
            <person name="Zhou Z."/>
            <person name="Liu Y."/>
            <person name="Xu W."/>
            <person name="Pan J."/>
            <person name="Luo Z.H."/>
            <person name="Li M."/>
        </authorList>
    </citation>
    <scope>NUCLEOTIDE SEQUENCE [LARGE SCALE GENOMIC DNA]</scope>
    <source>
        <strain evidence="1">HyVt-483</strain>
    </source>
</reference>
<dbReference type="SUPFAM" id="SSF48371">
    <property type="entry name" value="ARM repeat"/>
    <property type="match status" value="1"/>
</dbReference>